<gene>
    <name evidence="2" type="ORF">ACFFX0_22920</name>
</gene>
<organism evidence="2 3">
    <name type="scientific">Citricoccus parietis</name>
    <dbReference type="NCBI Taxonomy" id="592307"/>
    <lineage>
        <taxon>Bacteria</taxon>
        <taxon>Bacillati</taxon>
        <taxon>Actinomycetota</taxon>
        <taxon>Actinomycetes</taxon>
        <taxon>Micrococcales</taxon>
        <taxon>Micrococcaceae</taxon>
        <taxon>Citricoccus</taxon>
    </lineage>
</organism>
<evidence type="ECO:0000256" key="1">
    <source>
        <dbReference type="SAM" id="MobiDB-lite"/>
    </source>
</evidence>
<proteinExistence type="predicted"/>
<evidence type="ECO:0000313" key="3">
    <source>
        <dbReference type="Proteomes" id="UP001589575"/>
    </source>
</evidence>
<reference evidence="2 3" key="1">
    <citation type="submission" date="2024-09" db="EMBL/GenBank/DDBJ databases">
        <authorList>
            <person name="Sun Q."/>
            <person name="Mori K."/>
        </authorList>
    </citation>
    <scope>NUCLEOTIDE SEQUENCE [LARGE SCALE GENOMIC DNA]</scope>
    <source>
        <strain evidence="2 3">CCM 7609</strain>
    </source>
</reference>
<sequence length="114" mass="12952">MRHRFRQRREEIARVQRWPDFVLPVVKQCLSAPRDRFGLQGAIGEIVQDTQCFIGGPSLAQSVAALAVPVECLGILRRGRLVLIVQFQHLNKGLREPELNPRPPRDEQVVNGHV</sequence>
<dbReference type="EMBL" id="JBHMFI010000001">
    <property type="protein sequence ID" value="MFB9073894.1"/>
    <property type="molecule type" value="Genomic_DNA"/>
</dbReference>
<protein>
    <submittedName>
        <fullName evidence="2">Uncharacterized protein</fullName>
    </submittedName>
</protein>
<dbReference type="Proteomes" id="UP001589575">
    <property type="component" value="Unassembled WGS sequence"/>
</dbReference>
<accession>A0ABV5G5H4</accession>
<comment type="caution">
    <text evidence="2">The sequence shown here is derived from an EMBL/GenBank/DDBJ whole genome shotgun (WGS) entry which is preliminary data.</text>
</comment>
<keyword evidence="3" id="KW-1185">Reference proteome</keyword>
<feature type="region of interest" description="Disordered" evidence="1">
    <location>
        <begin position="95"/>
        <end position="114"/>
    </location>
</feature>
<name>A0ABV5G5H4_9MICC</name>
<feature type="compositionally biased region" description="Basic and acidic residues" evidence="1">
    <location>
        <begin position="95"/>
        <end position="108"/>
    </location>
</feature>
<evidence type="ECO:0000313" key="2">
    <source>
        <dbReference type="EMBL" id="MFB9073894.1"/>
    </source>
</evidence>